<protein>
    <submittedName>
        <fullName evidence="3">Uncharacterized protein</fullName>
    </submittedName>
</protein>
<proteinExistence type="predicted"/>
<dbReference type="InterPro" id="IPR053291">
    <property type="entry name" value="Ommatidial_diff-associated"/>
</dbReference>
<dbReference type="Proteomes" id="UP000784294">
    <property type="component" value="Unassembled WGS sequence"/>
</dbReference>
<keyword evidence="2" id="KW-0812">Transmembrane</keyword>
<dbReference type="AlphaFoldDB" id="A0A3S5BME9"/>
<organism evidence="3 4">
    <name type="scientific">Protopolystoma xenopodis</name>
    <dbReference type="NCBI Taxonomy" id="117903"/>
    <lineage>
        <taxon>Eukaryota</taxon>
        <taxon>Metazoa</taxon>
        <taxon>Spiralia</taxon>
        <taxon>Lophotrochozoa</taxon>
        <taxon>Platyhelminthes</taxon>
        <taxon>Monogenea</taxon>
        <taxon>Polyopisthocotylea</taxon>
        <taxon>Polystomatidea</taxon>
        <taxon>Polystomatidae</taxon>
        <taxon>Protopolystoma</taxon>
    </lineage>
</organism>
<dbReference type="PANTHER" id="PTHR21579">
    <property type="entry name" value="PROTEIN TINCAR"/>
    <property type="match status" value="1"/>
</dbReference>
<evidence type="ECO:0000256" key="1">
    <source>
        <dbReference type="SAM" id="MobiDB-lite"/>
    </source>
</evidence>
<feature type="region of interest" description="Disordered" evidence="1">
    <location>
        <begin position="259"/>
        <end position="285"/>
    </location>
</feature>
<evidence type="ECO:0000256" key="2">
    <source>
        <dbReference type="SAM" id="Phobius"/>
    </source>
</evidence>
<gene>
    <name evidence="3" type="ORF">PXEA_LOCUS2711</name>
</gene>
<feature type="transmembrane region" description="Helical" evidence="2">
    <location>
        <begin position="61"/>
        <end position="80"/>
    </location>
</feature>
<name>A0A3S5BME9_9PLAT</name>
<accession>A0A3S5BME9</accession>
<evidence type="ECO:0000313" key="4">
    <source>
        <dbReference type="Proteomes" id="UP000784294"/>
    </source>
</evidence>
<dbReference type="EMBL" id="CAAALY010005918">
    <property type="protein sequence ID" value="VEL09271.1"/>
    <property type="molecule type" value="Genomic_DNA"/>
</dbReference>
<keyword evidence="2" id="KW-1133">Transmembrane helix</keyword>
<sequence length="355" mass="37276">MNSGTRSGASTNCNQLWRAWYPLLASGLHIFLVYVGISRYLTFRAQAFDAKFGGDWDQSVLNLYLGLLVAAMTSFCLFAYTSLVTTPNYSNEGVQLGRDTDNLRLLASLQTLEVDSGPNGQTSQSPSRLLLPGQPMVGGNSLYASANGVALRPGFGLGLGLGMGLLPGDEHLLGLSGSQAPLGLHPVMLASGFDSWSGRSASALGVSATGVASGAAGLGEPVGPVGLAFAGFSQRGLHPLSGQPTPFCPPDCDCPTSGPSLAPNGHGHRRERDRERDTDRGSAPAVEEDGLVVGCRAGLLRLVRHFMPISALLHLISAYCLALPIPVMQAQQIFYRALSEGRPVGLSLTRVTKTD</sequence>
<dbReference type="OrthoDB" id="6256913at2759"/>
<keyword evidence="4" id="KW-1185">Reference proteome</keyword>
<reference evidence="3" key="1">
    <citation type="submission" date="2018-11" db="EMBL/GenBank/DDBJ databases">
        <authorList>
            <consortium name="Pathogen Informatics"/>
        </authorList>
    </citation>
    <scope>NUCLEOTIDE SEQUENCE</scope>
</reference>
<comment type="caution">
    <text evidence="3">The sequence shown here is derived from an EMBL/GenBank/DDBJ whole genome shotgun (WGS) entry which is preliminary data.</text>
</comment>
<keyword evidence="2" id="KW-0472">Membrane</keyword>
<evidence type="ECO:0000313" key="3">
    <source>
        <dbReference type="EMBL" id="VEL09271.1"/>
    </source>
</evidence>
<feature type="transmembrane region" description="Helical" evidence="2">
    <location>
        <begin position="20"/>
        <end position="41"/>
    </location>
</feature>
<dbReference type="PANTHER" id="PTHR21579:SF20">
    <property type="entry name" value="PROTEIN TINCAR"/>
    <property type="match status" value="1"/>
</dbReference>
<feature type="compositionally biased region" description="Basic and acidic residues" evidence="1">
    <location>
        <begin position="270"/>
        <end position="280"/>
    </location>
</feature>